<proteinExistence type="inferred from homology"/>
<keyword evidence="7 8" id="KW-0624">Polysaccharide degradation</keyword>
<dbReference type="EC" id="3.2.1.4" evidence="9"/>
<dbReference type="PROSITE" id="PS00698">
    <property type="entry name" value="GH9_3"/>
    <property type="match status" value="1"/>
</dbReference>
<dbReference type="GO" id="GO:0030245">
    <property type="term" value="P:cellulose catabolic process"/>
    <property type="evidence" value="ECO:0007669"/>
    <property type="project" value="UniProtKB-KW"/>
</dbReference>
<dbReference type="InterPro" id="IPR033126">
    <property type="entry name" value="Glyco_hydro_9_Asp/Glu_AS"/>
</dbReference>
<evidence type="ECO:0000256" key="2">
    <source>
        <dbReference type="ARBA" id="ARBA00007072"/>
    </source>
</evidence>
<sequence length="597" mass="68577">MSNVNRLYQSYPYFNRTEKKRINENFDVTIHYTNHVKITLLILIHVASIQISSNHRWSDGFKTTLNVPIENDFVNGWNIHLQFTQPVNIITWPGHLYSNTNNRSFAFTNNHSENIELLSGTFLHFKFIVQSIANLNNLLTISFNDKFILTNISTISSNTSKYDYALVLSNSLLFYEAQRSGKLPSDNRIKWRGDSMLMDKGHHGEDLTGGYFDAGDHVKFGFPMASFTTILTWGAIEYEDAYRRTGQLDYVRQAIRWSTDYFIKAHVSEFEFYGQVGDGHDDHIHWSRPEDWTKPRPAYKLTPEKPGSELIAETAAALAAASILFRSVDPDYHSLLLTHARQLYDFANRFRGNYSHSIPDITDFYNSWSGYGDELGWSAAWLLRATDDQRYQEDIEQHYDEFHLAKQPREFSWDDKTAGLQILMAKITNKQTYRTQAEHFCHYVVHQAPTTPKGLVFLAPWGSLRHASNAAFLCLMAAEININEAQYLKFVTEQINYILGDSGRSFVIGFGENYPKRPHHVSSSCPDRPTICDWNAYSSPHPNPQLLIGALVGGPDENDNYEDRRDDFIKNEVTTDYNAGFQSVLAGLLHYQFKSSE</sequence>
<dbReference type="InterPro" id="IPR012341">
    <property type="entry name" value="6hp_glycosidase-like_sf"/>
</dbReference>
<keyword evidence="3 8" id="KW-0378">Hydrolase</keyword>
<accession>A0A815H6U8</accession>
<gene>
    <name evidence="11" type="ORF">EDS130_LOCUS33224</name>
</gene>
<dbReference type="FunFam" id="1.50.10.10:FF:000020">
    <property type="entry name" value="Endoglucanase"/>
    <property type="match status" value="1"/>
</dbReference>
<feature type="active site" evidence="8">
    <location>
        <position position="572"/>
    </location>
</feature>
<feature type="domain" description="Glycoside hydrolase family 9" evidence="10">
    <location>
        <begin position="164"/>
        <end position="585"/>
    </location>
</feature>
<comment type="catalytic activity">
    <reaction evidence="1 9">
        <text>Endohydrolysis of (1-&gt;4)-beta-D-glucosidic linkages in cellulose, lichenin and cereal beta-D-glucans.</text>
        <dbReference type="EC" id="3.2.1.4"/>
    </reaction>
</comment>
<keyword evidence="4 9" id="KW-0136">Cellulose degradation</keyword>
<evidence type="ECO:0000256" key="8">
    <source>
        <dbReference type="PROSITE-ProRule" id="PRU10060"/>
    </source>
</evidence>
<comment type="caution">
    <text evidence="11">The sequence shown here is derived from an EMBL/GenBank/DDBJ whole genome shotgun (WGS) entry which is preliminary data.</text>
</comment>
<feature type="active site" evidence="8">
    <location>
        <position position="563"/>
    </location>
</feature>
<evidence type="ECO:0000256" key="5">
    <source>
        <dbReference type="ARBA" id="ARBA00023277"/>
    </source>
</evidence>
<dbReference type="Gene3D" id="1.50.10.10">
    <property type="match status" value="1"/>
</dbReference>
<dbReference type="InterPro" id="IPR008928">
    <property type="entry name" value="6-hairpin_glycosidase_sf"/>
</dbReference>
<evidence type="ECO:0000313" key="11">
    <source>
        <dbReference type="EMBL" id="CAF1350019.1"/>
    </source>
</evidence>
<dbReference type="GO" id="GO:0008810">
    <property type="term" value="F:cellulase activity"/>
    <property type="evidence" value="ECO:0007669"/>
    <property type="project" value="UniProtKB-EC"/>
</dbReference>
<name>A0A815H6U8_ADIRI</name>
<dbReference type="InterPro" id="IPR001701">
    <property type="entry name" value="Glyco_hydro_9"/>
</dbReference>
<evidence type="ECO:0000256" key="6">
    <source>
        <dbReference type="ARBA" id="ARBA00023295"/>
    </source>
</evidence>
<dbReference type="OrthoDB" id="10257085at2759"/>
<evidence type="ECO:0000256" key="4">
    <source>
        <dbReference type="ARBA" id="ARBA00023001"/>
    </source>
</evidence>
<reference evidence="11" key="1">
    <citation type="submission" date="2021-02" db="EMBL/GenBank/DDBJ databases">
        <authorList>
            <person name="Nowell W R."/>
        </authorList>
    </citation>
    <scope>NUCLEOTIDE SEQUENCE</scope>
</reference>
<evidence type="ECO:0000313" key="12">
    <source>
        <dbReference type="Proteomes" id="UP000663852"/>
    </source>
</evidence>
<evidence type="ECO:0000256" key="9">
    <source>
        <dbReference type="RuleBase" id="RU361166"/>
    </source>
</evidence>
<keyword evidence="6 8" id="KW-0326">Glycosidase</keyword>
<protein>
    <recommendedName>
        <fullName evidence="9">Endoglucanase</fullName>
        <ecNumber evidence="9">3.2.1.4</ecNumber>
    </recommendedName>
</protein>
<comment type="similarity">
    <text evidence="2 8 9">Belongs to the glycosyl hydrolase 9 (cellulase E) family.</text>
</comment>
<dbReference type="Pfam" id="PF00759">
    <property type="entry name" value="Glyco_hydro_9"/>
    <property type="match status" value="1"/>
</dbReference>
<evidence type="ECO:0000256" key="7">
    <source>
        <dbReference type="ARBA" id="ARBA00023326"/>
    </source>
</evidence>
<organism evidence="11 12">
    <name type="scientific">Adineta ricciae</name>
    <name type="common">Rotifer</name>
    <dbReference type="NCBI Taxonomy" id="249248"/>
    <lineage>
        <taxon>Eukaryota</taxon>
        <taxon>Metazoa</taxon>
        <taxon>Spiralia</taxon>
        <taxon>Gnathifera</taxon>
        <taxon>Rotifera</taxon>
        <taxon>Eurotatoria</taxon>
        <taxon>Bdelloidea</taxon>
        <taxon>Adinetida</taxon>
        <taxon>Adinetidae</taxon>
        <taxon>Adineta</taxon>
    </lineage>
</organism>
<evidence type="ECO:0000256" key="3">
    <source>
        <dbReference type="ARBA" id="ARBA00022801"/>
    </source>
</evidence>
<dbReference type="PANTHER" id="PTHR22298">
    <property type="entry name" value="ENDO-1,4-BETA-GLUCANASE"/>
    <property type="match status" value="1"/>
</dbReference>
<dbReference type="EMBL" id="CAJNOJ010000263">
    <property type="protein sequence ID" value="CAF1350019.1"/>
    <property type="molecule type" value="Genomic_DNA"/>
</dbReference>
<dbReference type="AlphaFoldDB" id="A0A815H6U8"/>
<dbReference type="SUPFAM" id="SSF48208">
    <property type="entry name" value="Six-hairpin glycosidases"/>
    <property type="match status" value="1"/>
</dbReference>
<evidence type="ECO:0000256" key="1">
    <source>
        <dbReference type="ARBA" id="ARBA00000966"/>
    </source>
</evidence>
<keyword evidence="5 8" id="KW-0119">Carbohydrate metabolism</keyword>
<evidence type="ECO:0000259" key="10">
    <source>
        <dbReference type="Pfam" id="PF00759"/>
    </source>
</evidence>
<dbReference type="Proteomes" id="UP000663852">
    <property type="component" value="Unassembled WGS sequence"/>
</dbReference>